<dbReference type="PANTHER" id="PTHR32234:SF0">
    <property type="entry name" value="THIOL:DISULFIDE INTERCHANGE PROTEIN DSBD"/>
    <property type="match status" value="1"/>
</dbReference>
<gene>
    <name evidence="1" type="ORF">EV665_12516</name>
</gene>
<evidence type="ECO:0000313" key="2">
    <source>
        <dbReference type="Proteomes" id="UP000295351"/>
    </source>
</evidence>
<dbReference type="AlphaFoldDB" id="A0A4R2C6Q2"/>
<dbReference type="Proteomes" id="UP000295351">
    <property type="component" value="Unassembled WGS sequence"/>
</dbReference>
<protein>
    <submittedName>
        <fullName evidence="1">Thioredoxin-like protein</fullName>
    </submittedName>
</protein>
<evidence type="ECO:0000313" key="1">
    <source>
        <dbReference type="EMBL" id="TCN35946.1"/>
    </source>
</evidence>
<sequence length="175" mass="19374">MPHTKWTYFAVRDRASKPASRQKVSRQLEGAATRRQILVGALSMAAACALSADATAAPSLVTNLREYHETLARLSPHYQAALVDIGAEWCAVCKTIDQKILPDPGVQHAMQRIALIKVDVTRMDQTSRELLRYLRADGPPTLFVVQTESGREYSGTRSVGSVTARDLIRRLRPFA</sequence>
<reference evidence="1 2" key="1">
    <citation type="submission" date="2019-03" db="EMBL/GenBank/DDBJ databases">
        <title>Genomic Encyclopedia of Type Strains, Phase IV (KMG-IV): sequencing the most valuable type-strain genomes for metagenomic binning, comparative biology and taxonomic classification.</title>
        <authorList>
            <person name="Goeker M."/>
        </authorList>
    </citation>
    <scope>NUCLEOTIDE SEQUENCE [LARGE SCALE GENOMIC DNA]</scope>
    <source>
        <strain evidence="1 2">DSM 18401</strain>
    </source>
</reference>
<dbReference type="Pfam" id="PF13899">
    <property type="entry name" value="Thioredoxin_7"/>
    <property type="match status" value="1"/>
</dbReference>
<comment type="caution">
    <text evidence="1">The sequence shown here is derived from an EMBL/GenBank/DDBJ whole genome shotgun (WGS) entry which is preliminary data.</text>
</comment>
<keyword evidence="2" id="KW-1185">Reference proteome</keyword>
<name>A0A4R2C6Q2_SHIGR</name>
<dbReference type="SUPFAM" id="SSF52833">
    <property type="entry name" value="Thioredoxin-like"/>
    <property type="match status" value="1"/>
</dbReference>
<dbReference type="GO" id="GO:0045454">
    <property type="term" value="P:cell redox homeostasis"/>
    <property type="evidence" value="ECO:0007669"/>
    <property type="project" value="TreeGrafter"/>
</dbReference>
<dbReference type="PANTHER" id="PTHR32234">
    <property type="entry name" value="THIOL:DISULFIDE INTERCHANGE PROTEIN DSBD"/>
    <property type="match status" value="1"/>
</dbReference>
<dbReference type="EMBL" id="SLVX01000025">
    <property type="protein sequence ID" value="TCN35946.1"/>
    <property type="molecule type" value="Genomic_DNA"/>
</dbReference>
<dbReference type="RefSeq" id="WP_133036384.1">
    <property type="nucleotide sequence ID" value="NZ_BAABEI010000012.1"/>
</dbReference>
<organism evidence="1 2">
    <name type="scientific">Shinella granuli</name>
    <dbReference type="NCBI Taxonomy" id="323621"/>
    <lineage>
        <taxon>Bacteria</taxon>
        <taxon>Pseudomonadati</taxon>
        <taxon>Pseudomonadota</taxon>
        <taxon>Alphaproteobacteria</taxon>
        <taxon>Hyphomicrobiales</taxon>
        <taxon>Rhizobiaceae</taxon>
        <taxon>Shinella</taxon>
    </lineage>
</organism>
<dbReference type="GO" id="GO:0015035">
    <property type="term" value="F:protein-disulfide reductase activity"/>
    <property type="evidence" value="ECO:0007669"/>
    <property type="project" value="TreeGrafter"/>
</dbReference>
<accession>A0A4R2C6Q2</accession>
<dbReference type="InterPro" id="IPR036249">
    <property type="entry name" value="Thioredoxin-like_sf"/>
</dbReference>
<proteinExistence type="predicted"/>
<dbReference type="Gene3D" id="3.40.30.10">
    <property type="entry name" value="Glutaredoxin"/>
    <property type="match status" value="1"/>
</dbReference>